<evidence type="ECO:0000313" key="4">
    <source>
        <dbReference type="Proteomes" id="UP001597033"/>
    </source>
</evidence>
<dbReference type="Proteomes" id="UP001597033">
    <property type="component" value="Unassembled WGS sequence"/>
</dbReference>
<feature type="signal peptide" evidence="1">
    <location>
        <begin position="1"/>
        <end position="26"/>
    </location>
</feature>
<accession>A0ABW3LYR2</accession>
<keyword evidence="4" id="KW-1185">Reference proteome</keyword>
<evidence type="ECO:0000313" key="3">
    <source>
        <dbReference type="EMBL" id="MFD1043521.1"/>
    </source>
</evidence>
<evidence type="ECO:0000256" key="1">
    <source>
        <dbReference type="SAM" id="SignalP"/>
    </source>
</evidence>
<evidence type="ECO:0000259" key="2">
    <source>
        <dbReference type="Pfam" id="PF01522"/>
    </source>
</evidence>
<dbReference type="EC" id="3.-.-.-" evidence="3"/>
<dbReference type="InterPro" id="IPR002509">
    <property type="entry name" value="NODB_dom"/>
</dbReference>
<dbReference type="RefSeq" id="WP_274381872.1">
    <property type="nucleotide sequence ID" value="NZ_JBHTKN010000011.1"/>
</dbReference>
<dbReference type="CDD" id="cd10967">
    <property type="entry name" value="CE4_GLA_like_6s"/>
    <property type="match status" value="1"/>
</dbReference>
<gene>
    <name evidence="3" type="ORF">ACFQ2N_14305</name>
</gene>
<dbReference type="Gene3D" id="3.20.20.370">
    <property type="entry name" value="Glycoside hydrolase/deacetylase"/>
    <property type="match status" value="1"/>
</dbReference>
<dbReference type="EMBL" id="JBHTKN010000011">
    <property type="protein sequence ID" value="MFD1043521.1"/>
    <property type="molecule type" value="Genomic_DNA"/>
</dbReference>
<proteinExistence type="predicted"/>
<protein>
    <submittedName>
        <fullName evidence="3">Polysaccharide deacetylase family protein</fullName>
        <ecNumber evidence="3">3.-.-.-</ecNumber>
    </submittedName>
</protein>
<name>A0ABW3LYR2_9GAMM</name>
<dbReference type="SUPFAM" id="SSF88713">
    <property type="entry name" value="Glycoside hydrolase/deacetylase"/>
    <property type="match status" value="1"/>
</dbReference>
<sequence length="281" mass="30683">MAMGKTWRWRGRCVLLLALAAGGWLAAEVQAQAFAWPGGRKAAVSLSYDDALDSQLDHAIPALDRHGLKGSFYLVPANAPVQLRMGEWRAAARNGHELGNHSLFHPCSARGPGREWVQPERDLDALSVAQVREQVLLANTFLQAIDGRSDGRTFTAPCGDQQAKDGNYITAVSDQFLGIKLVGGTVVPDMLALDTQAVPVHVPVDASGAALIALVEEAGRQGTMVNFTFHGIGGDHLSVSTRAHEELLAFLDRHRDTYWTATFLEQMRWVRAQQQQARRSP</sequence>
<feature type="chain" id="PRO_5046440100" evidence="1">
    <location>
        <begin position="27"/>
        <end position="281"/>
    </location>
</feature>
<comment type="caution">
    <text evidence="3">The sequence shown here is derived from an EMBL/GenBank/DDBJ whole genome shotgun (WGS) entry which is preliminary data.</text>
</comment>
<organism evidence="3 4">
    <name type="scientific">Pseudoxanthomonas kaohsiungensis</name>
    <dbReference type="NCBI Taxonomy" id="283923"/>
    <lineage>
        <taxon>Bacteria</taxon>
        <taxon>Pseudomonadati</taxon>
        <taxon>Pseudomonadota</taxon>
        <taxon>Gammaproteobacteria</taxon>
        <taxon>Lysobacterales</taxon>
        <taxon>Lysobacteraceae</taxon>
        <taxon>Pseudoxanthomonas</taxon>
    </lineage>
</organism>
<keyword evidence="3" id="KW-0378">Hydrolase</keyword>
<dbReference type="GO" id="GO:0016787">
    <property type="term" value="F:hydrolase activity"/>
    <property type="evidence" value="ECO:0007669"/>
    <property type="project" value="UniProtKB-KW"/>
</dbReference>
<dbReference type="Pfam" id="PF01522">
    <property type="entry name" value="Polysacc_deac_1"/>
    <property type="match status" value="1"/>
</dbReference>
<keyword evidence="1" id="KW-0732">Signal</keyword>
<reference evidence="4" key="1">
    <citation type="journal article" date="2019" name="Int. J. Syst. Evol. Microbiol.">
        <title>The Global Catalogue of Microorganisms (GCM) 10K type strain sequencing project: providing services to taxonomists for standard genome sequencing and annotation.</title>
        <authorList>
            <consortium name="The Broad Institute Genomics Platform"/>
            <consortium name="The Broad Institute Genome Sequencing Center for Infectious Disease"/>
            <person name="Wu L."/>
            <person name="Ma J."/>
        </authorList>
    </citation>
    <scope>NUCLEOTIDE SEQUENCE [LARGE SCALE GENOMIC DNA]</scope>
    <source>
        <strain evidence="4">CCUG 55854</strain>
    </source>
</reference>
<dbReference type="InterPro" id="IPR011330">
    <property type="entry name" value="Glyco_hydro/deAcase_b/a-brl"/>
</dbReference>
<feature type="domain" description="NodB homology" evidence="2">
    <location>
        <begin position="40"/>
        <end position="163"/>
    </location>
</feature>